<dbReference type="PANTHER" id="PTHR31082">
    <property type="entry name" value="PHEROMONE-REGULATED MEMBRANE PROTEIN 10"/>
    <property type="match status" value="1"/>
</dbReference>
<dbReference type="Pfam" id="PF12821">
    <property type="entry name" value="ThrE_2"/>
    <property type="match status" value="1"/>
</dbReference>
<dbReference type="GO" id="GO:0022857">
    <property type="term" value="F:transmembrane transporter activity"/>
    <property type="evidence" value="ECO:0007669"/>
    <property type="project" value="InterPro"/>
</dbReference>
<feature type="transmembrane region" description="Helical" evidence="6">
    <location>
        <begin position="330"/>
        <end position="348"/>
    </location>
</feature>
<feature type="transmembrane region" description="Helical" evidence="6">
    <location>
        <begin position="360"/>
        <end position="379"/>
    </location>
</feature>
<feature type="transmembrane region" description="Helical" evidence="6">
    <location>
        <begin position="95"/>
        <end position="113"/>
    </location>
</feature>
<keyword evidence="4 6" id="KW-0472">Membrane</keyword>
<feature type="transmembrane region" description="Helical" evidence="6">
    <location>
        <begin position="150"/>
        <end position="172"/>
    </location>
</feature>
<feature type="domain" description="Threonine/serine exporter-like N-terminal" evidence="7">
    <location>
        <begin position="1"/>
        <end position="204"/>
    </location>
</feature>
<proteinExistence type="inferred from homology"/>
<evidence type="ECO:0000256" key="1">
    <source>
        <dbReference type="ARBA" id="ARBA00004141"/>
    </source>
</evidence>
<reference evidence="9 10" key="1">
    <citation type="submission" date="2019-02" db="EMBL/GenBank/DDBJ databases">
        <title>Genome sequencing of the rare red list fungi Phlebia centrifuga.</title>
        <authorList>
            <person name="Buettner E."/>
            <person name="Kellner H."/>
        </authorList>
    </citation>
    <scope>NUCLEOTIDE SEQUENCE [LARGE SCALE GENOMIC DNA]</scope>
    <source>
        <strain evidence="9 10">DSM 108282</strain>
    </source>
</reference>
<feature type="transmembrane region" description="Helical" evidence="6">
    <location>
        <begin position="276"/>
        <end position="297"/>
    </location>
</feature>
<dbReference type="Pfam" id="PF06738">
    <property type="entry name" value="ThrE"/>
    <property type="match status" value="1"/>
</dbReference>
<feature type="transmembrane region" description="Helical" evidence="6">
    <location>
        <begin position="120"/>
        <end position="138"/>
    </location>
</feature>
<evidence type="ECO:0000256" key="2">
    <source>
        <dbReference type="ARBA" id="ARBA00022692"/>
    </source>
</evidence>
<dbReference type="PANTHER" id="PTHR31082:SF4">
    <property type="entry name" value="PHEROMONE-REGULATED MEMBRANE PROTEIN 10"/>
    <property type="match status" value="1"/>
</dbReference>
<evidence type="ECO:0000259" key="8">
    <source>
        <dbReference type="Pfam" id="PF12821"/>
    </source>
</evidence>
<accession>A0A4S4KWU4</accession>
<dbReference type="InterPro" id="IPR051361">
    <property type="entry name" value="ThrE/Ser_Exporter"/>
</dbReference>
<comment type="subcellular location">
    <subcellularLocation>
        <location evidence="1">Membrane</location>
        <topology evidence="1">Multi-pass membrane protein</topology>
    </subcellularLocation>
</comment>
<comment type="similarity">
    <text evidence="5">Belongs to the ThrE exporter (TC 2.A.79) family.</text>
</comment>
<dbReference type="InterPro" id="IPR010619">
    <property type="entry name" value="ThrE-like_N"/>
</dbReference>
<comment type="caution">
    <text evidence="9">The sequence shown here is derived from an EMBL/GenBank/DDBJ whole genome shotgun (WGS) entry which is preliminary data.</text>
</comment>
<feature type="transmembrane region" description="Helical" evidence="6">
    <location>
        <begin position="399"/>
        <end position="421"/>
    </location>
</feature>
<dbReference type="Proteomes" id="UP000309038">
    <property type="component" value="Unassembled WGS sequence"/>
</dbReference>
<evidence type="ECO:0000256" key="4">
    <source>
        <dbReference type="ARBA" id="ARBA00023136"/>
    </source>
</evidence>
<sequence>MPGVIIANLMDRGTVVSETRFVRAGGRIALTSLHRVHLVYRDVLHDKVGVREGTDRLRKLLRARPIYPIWIRCILAFICASIICTTAFGGSLLDMFISGVGAFVLQYLGLNVATKSAMYANVYEISVSIVVSFIARLLGTLRGGIFCYSAISSAGVVLILPGFTILVSALELTSRNIMCGSLRMVYAFIYTLFLGFGLTFGSELYLAISKYGRQNLGMTAAAESEFLHGHFLTNNASAAIQSLGGTFMFLDTTSSNTNIIKGCYRNPDWPWWRQPFPWWTLFFLVPIYAFCSSLANLQRLGSIQLYVMVLFSCASYATTKAATLVMSDRVTLISAFGAFVIGLCGNIWSRVGGGTAFTSMITGVLFLVPSAIGNGGGLISNYRTAAQQYTDTFQLGLRMIQVASGVTIGLFIAQILVYALGRRKNAAYFAF</sequence>
<organism evidence="9 10">
    <name type="scientific">Hermanssonia centrifuga</name>
    <dbReference type="NCBI Taxonomy" id="98765"/>
    <lineage>
        <taxon>Eukaryota</taxon>
        <taxon>Fungi</taxon>
        <taxon>Dikarya</taxon>
        <taxon>Basidiomycota</taxon>
        <taxon>Agaricomycotina</taxon>
        <taxon>Agaricomycetes</taxon>
        <taxon>Polyporales</taxon>
        <taxon>Meruliaceae</taxon>
        <taxon>Hermanssonia</taxon>
    </lineage>
</organism>
<evidence type="ECO:0000313" key="10">
    <source>
        <dbReference type="Proteomes" id="UP000309038"/>
    </source>
</evidence>
<protein>
    <recommendedName>
        <fullName evidence="11">DUF1212-domain-containing protein</fullName>
    </recommendedName>
</protein>
<evidence type="ECO:0008006" key="11">
    <source>
        <dbReference type="Google" id="ProtNLM"/>
    </source>
</evidence>
<feature type="domain" description="Threonine/Serine exporter ThrE" evidence="8">
    <location>
        <begin position="294"/>
        <end position="415"/>
    </location>
</feature>
<gene>
    <name evidence="9" type="ORF">EW026_g286</name>
</gene>
<evidence type="ECO:0000256" key="6">
    <source>
        <dbReference type="SAM" id="Phobius"/>
    </source>
</evidence>
<keyword evidence="3 6" id="KW-1133">Transmembrane helix</keyword>
<feature type="transmembrane region" description="Helical" evidence="6">
    <location>
        <begin position="304"/>
        <end position="324"/>
    </location>
</feature>
<evidence type="ECO:0000313" key="9">
    <source>
        <dbReference type="EMBL" id="THH02608.1"/>
    </source>
</evidence>
<dbReference type="EMBL" id="SGPJ01000004">
    <property type="protein sequence ID" value="THH02608.1"/>
    <property type="molecule type" value="Genomic_DNA"/>
</dbReference>
<feature type="transmembrane region" description="Helical" evidence="6">
    <location>
        <begin position="184"/>
        <end position="208"/>
    </location>
</feature>
<dbReference type="AlphaFoldDB" id="A0A4S4KWU4"/>
<evidence type="ECO:0000256" key="5">
    <source>
        <dbReference type="ARBA" id="ARBA00034125"/>
    </source>
</evidence>
<evidence type="ECO:0000259" key="7">
    <source>
        <dbReference type="Pfam" id="PF06738"/>
    </source>
</evidence>
<keyword evidence="2 6" id="KW-0812">Transmembrane</keyword>
<keyword evidence="10" id="KW-1185">Reference proteome</keyword>
<dbReference type="InterPro" id="IPR024528">
    <property type="entry name" value="ThrE_2"/>
</dbReference>
<name>A0A4S4KWU4_9APHY</name>
<feature type="transmembrane region" description="Helical" evidence="6">
    <location>
        <begin position="66"/>
        <end position="89"/>
    </location>
</feature>
<evidence type="ECO:0000256" key="3">
    <source>
        <dbReference type="ARBA" id="ARBA00022989"/>
    </source>
</evidence>